<gene>
    <name evidence="2" type="ORF">PCOR1329_LOCUS70637</name>
</gene>
<dbReference type="Proteomes" id="UP001189429">
    <property type="component" value="Unassembled WGS sequence"/>
</dbReference>
<proteinExistence type="predicted"/>
<comment type="caution">
    <text evidence="2">The sequence shown here is derived from an EMBL/GenBank/DDBJ whole genome shotgun (WGS) entry which is preliminary data.</text>
</comment>
<evidence type="ECO:0000313" key="3">
    <source>
        <dbReference type="Proteomes" id="UP001189429"/>
    </source>
</evidence>
<accession>A0ABN9WY79</accession>
<feature type="compositionally biased region" description="Basic and acidic residues" evidence="1">
    <location>
        <begin position="120"/>
        <end position="135"/>
    </location>
</feature>
<protein>
    <recommendedName>
        <fullName evidence="4">Subtilisin</fullName>
    </recommendedName>
</protein>
<organism evidence="2 3">
    <name type="scientific">Prorocentrum cordatum</name>
    <dbReference type="NCBI Taxonomy" id="2364126"/>
    <lineage>
        <taxon>Eukaryota</taxon>
        <taxon>Sar</taxon>
        <taxon>Alveolata</taxon>
        <taxon>Dinophyceae</taxon>
        <taxon>Prorocentrales</taxon>
        <taxon>Prorocentraceae</taxon>
        <taxon>Prorocentrum</taxon>
    </lineage>
</organism>
<evidence type="ECO:0000313" key="2">
    <source>
        <dbReference type="EMBL" id="CAK0890378.1"/>
    </source>
</evidence>
<evidence type="ECO:0008006" key="4">
    <source>
        <dbReference type="Google" id="ProtNLM"/>
    </source>
</evidence>
<evidence type="ECO:0000256" key="1">
    <source>
        <dbReference type="SAM" id="MobiDB-lite"/>
    </source>
</evidence>
<reference evidence="2" key="1">
    <citation type="submission" date="2023-10" db="EMBL/GenBank/DDBJ databases">
        <authorList>
            <person name="Chen Y."/>
            <person name="Shah S."/>
            <person name="Dougan E. K."/>
            <person name="Thang M."/>
            <person name="Chan C."/>
        </authorList>
    </citation>
    <scope>NUCLEOTIDE SEQUENCE [LARGE SCALE GENOMIC DNA]</scope>
</reference>
<sequence length="148" mass="16491">MGNVWAQGWGNNRCRYHCSTDLSREPPHLGKSSRPWAPAGVAAVCISHAARQGLREPSESEAGRGRWILWRRRRGLKRGTERPMPDNARFCARGLRAGGLLRRLRATPSRPAAALGAAWRGEEGQRGEEEERSTCREGQALDLETHGR</sequence>
<dbReference type="EMBL" id="CAUYUJ010019344">
    <property type="protein sequence ID" value="CAK0890378.1"/>
    <property type="molecule type" value="Genomic_DNA"/>
</dbReference>
<feature type="region of interest" description="Disordered" evidence="1">
    <location>
        <begin position="109"/>
        <end position="148"/>
    </location>
</feature>
<name>A0ABN9WY79_9DINO</name>
<keyword evidence="3" id="KW-1185">Reference proteome</keyword>